<dbReference type="Proteomes" id="UP000000724">
    <property type="component" value="Contig Pc00c13"/>
</dbReference>
<accession>B6H1T1</accession>
<dbReference type="VEuPathDB" id="FungiDB:PCH_Pc13g01710"/>
<dbReference type="AlphaFoldDB" id="B6H1T1"/>
<dbReference type="HOGENOM" id="CLU_1865796_0_0_1"/>
<name>B6H1T1_PENRW</name>
<keyword evidence="2" id="KW-1185">Reference proteome</keyword>
<dbReference type="EMBL" id="AM920428">
    <property type="protein sequence ID" value="CAP91240.1"/>
    <property type="molecule type" value="Genomic_DNA"/>
</dbReference>
<proteinExistence type="predicted"/>
<protein>
    <submittedName>
        <fullName evidence="1">Uncharacterized protein</fullName>
    </submittedName>
</protein>
<evidence type="ECO:0000313" key="1">
    <source>
        <dbReference type="EMBL" id="CAP91240.1"/>
    </source>
</evidence>
<evidence type="ECO:0000313" key="2">
    <source>
        <dbReference type="Proteomes" id="UP000000724"/>
    </source>
</evidence>
<gene>
    <name evidence="1" type="ORF">Pc13g01710</name>
    <name evidence="1" type="ORF">PCH_Pc13g01710</name>
</gene>
<reference evidence="1 2" key="1">
    <citation type="journal article" date="2008" name="Nat. Biotechnol.">
        <title>Genome sequencing and analysis of the filamentous fungus Penicillium chrysogenum.</title>
        <authorList>
            <person name="van den Berg M.A."/>
            <person name="Albang R."/>
            <person name="Albermann K."/>
            <person name="Badger J.H."/>
            <person name="Daran J.-M."/>
            <person name="Driessen A.J.M."/>
            <person name="Garcia-Estrada C."/>
            <person name="Fedorova N.D."/>
            <person name="Harris D.M."/>
            <person name="Heijne W.H.M."/>
            <person name="Joardar V.S."/>
            <person name="Kiel J.A.K.W."/>
            <person name="Kovalchuk A."/>
            <person name="Martin J.F."/>
            <person name="Nierman W.C."/>
            <person name="Nijland J.G."/>
            <person name="Pronk J.T."/>
            <person name="Roubos J.A."/>
            <person name="van der Klei I.J."/>
            <person name="van Peij N.N.M.E."/>
            <person name="Veenhuis M."/>
            <person name="von Doehren H."/>
            <person name="Wagner C."/>
            <person name="Wortman J.R."/>
            <person name="Bovenberg R.A.L."/>
        </authorList>
    </citation>
    <scope>NUCLEOTIDE SEQUENCE [LARGE SCALE GENOMIC DNA]</scope>
    <source>
        <strain evidence="2">ATCC 28089 / DSM 1075 / NRRL 1951 / Wisconsin 54-1255</strain>
    </source>
</reference>
<sequence length="137" mass="15958">MDEMGGVRDDERIGGRFRQISGIERCDDLVAAKYILIYLTRRLVGEADQTKERGEIASKKAWEYGKTGFKDVSERNPKIGEKKRNHRVKKVTGRFESLIPILSIAIWSELFRIPSYHFGRKNNGHRRREEKYQGMDA</sequence>
<organism evidence="1 2">
    <name type="scientific">Penicillium rubens (strain ATCC 28089 / DSM 1075 / NRRL 1951 / Wisconsin 54-1255)</name>
    <name type="common">Penicillium chrysogenum</name>
    <dbReference type="NCBI Taxonomy" id="500485"/>
    <lineage>
        <taxon>Eukaryota</taxon>
        <taxon>Fungi</taxon>
        <taxon>Dikarya</taxon>
        <taxon>Ascomycota</taxon>
        <taxon>Pezizomycotina</taxon>
        <taxon>Eurotiomycetes</taxon>
        <taxon>Eurotiomycetidae</taxon>
        <taxon>Eurotiales</taxon>
        <taxon>Aspergillaceae</taxon>
        <taxon>Penicillium</taxon>
        <taxon>Penicillium chrysogenum species complex</taxon>
    </lineage>
</organism>